<evidence type="ECO:0000256" key="1">
    <source>
        <dbReference type="SAM" id="MobiDB-lite"/>
    </source>
</evidence>
<feature type="compositionally biased region" description="Basic and acidic residues" evidence="1">
    <location>
        <begin position="85"/>
        <end position="105"/>
    </location>
</feature>
<sequence length="252" mass="28826">MNAAQFIEIIKKSEFPEKSDILALKKIQENFPYFQIPHVLTARFDYLKNQEKHGEALGFAAITSPDRIWLKELIEKKPSVAKEALKSGEKEDLLPEEAKGNKDPNLRTQSLVKLGNDLKGTPSPAEKPAEEKPKPVRRKRRAPKDDLIETIKKKEKKTIVDAKKKEQIDLIKAFSKKSIKMATIKEIEANQNTENLAEKSTKINDNLISESFAKLLVSQGKKPKAKQIYEKLMLKFPDKRSYFADLIEKLKE</sequence>
<gene>
    <name evidence="2" type="ORF">ALPR1_14724</name>
</gene>
<accession>A3I096</accession>
<comment type="caution">
    <text evidence="2">The sequence shown here is derived from an EMBL/GenBank/DDBJ whole genome shotgun (WGS) entry which is preliminary data.</text>
</comment>
<feature type="region of interest" description="Disordered" evidence="1">
    <location>
        <begin position="85"/>
        <end position="145"/>
    </location>
</feature>
<dbReference type="Proteomes" id="UP000003919">
    <property type="component" value="Unassembled WGS sequence"/>
</dbReference>
<dbReference type="eggNOG" id="ENOG50336UI">
    <property type="taxonomic scope" value="Bacteria"/>
</dbReference>
<evidence type="ECO:0000313" key="2">
    <source>
        <dbReference type="EMBL" id="EAZ79892.1"/>
    </source>
</evidence>
<keyword evidence="3" id="KW-1185">Reference proteome</keyword>
<proteinExistence type="predicted"/>
<dbReference type="EMBL" id="AAXU02000001">
    <property type="protein sequence ID" value="EAZ79892.1"/>
    <property type="molecule type" value="Genomic_DNA"/>
</dbReference>
<dbReference type="STRING" id="388413.ALPR1_14724"/>
<name>A3I096_9BACT</name>
<organism evidence="2 3">
    <name type="scientific">Algoriphagus machipongonensis</name>
    <dbReference type="NCBI Taxonomy" id="388413"/>
    <lineage>
        <taxon>Bacteria</taxon>
        <taxon>Pseudomonadati</taxon>
        <taxon>Bacteroidota</taxon>
        <taxon>Cytophagia</taxon>
        <taxon>Cytophagales</taxon>
        <taxon>Cyclobacteriaceae</taxon>
        <taxon>Algoriphagus</taxon>
    </lineage>
</organism>
<evidence type="ECO:0008006" key="4">
    <source>
        <dbReference type="Google" id="ProtNLM"/>
    </source>
</evidence>
<protein>
    <recommendedName>
        <fullName evidence="4">Tetratricopeptide repeat protein</fullName>
    </recommendedName>
</protein>
<evidence type="ECO:0000313" key="3">
    <source>
        <dbReference type="Proteomes" id="UP000003919"/>
    </source>
</evidence>
<reference evidence="2 3" key="1">
    <citation type="journal article" date="2011" name="J. Bacteriol.">
        <title>Complete genome sequence of Algoriphagus sp. PR1, bacterial prey of a colony-forming choanoflagellate.</title>
        <authorList>
            <person name="Alegado R.A."/>
            <person name="Ferriera S."/>
            <person name="Nusbaum C."/>
            <person name="Young S.K."/>
            <person name="Zeng Q."/>
            <person name="Imamovic A."/>
            <person name="Fairclough S.R."/>
            <person name="King N."/>
        </authorList>
    </citation>
    <scope>NUCLEOTIDE SEQUENCE [LARGE SCALE GENOMIC DNA]</scope>
    <source>
        <strain evidence="2 3">PR1</strain>
    </source>
</reference>
<dbReference type="HOGENOM" id="CLU_1018041_0_0_10"/>
<dbReference type="AlphaFoldDB" id="A3I096"/>
<dbReference type="RefSeq" id="WP_008201639.1">
    <property type="nucleotide sequence ID" value="NZ_CM001023.1"/>
</dbReference>
<dbReference type="OrthoDB" id="594666at2"/>